<feature type="transmembrane region" description="Helical" evidence="2">
    <location>
        <begin position="7"/>
        <end position="31"/>
    </location>
</feature>
<organism evidence="3">
    <name type="scientific">bioreactor metagenome</name>
    <dbReference type="NCBI Taxonomy" id="1076179"/>
    <lineage>
        <taxon>unclassified sequences</taxon>
        <taxon>metagenomes</taxon>
        <taxon>ecological metagenomes</taxon>
    </lineage>
</organism>
<feature type="coiled-coil region" evidence="1">
    <location>
        <begin position="47"/>
        <end position="74"/>
    </location>
</feature>
<sequence>MRGNIKLFSLCITVAVCVFFVSFACTVRFIIKPRYEMMSSEGVFDKIRTLQDTVMQKEAKISALEEEIAIYQEYYNNEKR</sequence>
<keyword evidence="1" id="KW-0175">Coiled coil</keyword>
<proteinExistence type="predicted"/>
<reference evidence="3" key="1">
    <citation type="submission" date="2019-08" db="EMBL/GenBank/DDBJ databases">
        <authorList>
            <person name="Kucharzyk K."/>
            <person name="Murdoch R.W."/>
            <person name="Higgins S."/>
            <person name="Loffler F."/>
        </authorList>
    </citation>
    <scope>NUCLEOTIDE SEQUENCE</scope>
</reference>
<keyword evidence="2" id="KW-0812">Transmembrane</keyword>
<dbReference type="PROSITE" id="PS51257">
    <property type="entry name" value="PROKAR_LIPOPROTEIN"/>
    <property type="match status" value="1"/>
</dbReference>
<keyword evidence="2" id="KW-1133">Transmembrane helix</keyword>
<keyword evidence="2" id="KW-0472">Membrane</keyword>
<dbReference type="EMBL" id="VSSQ01124436">
    <property type="protein sequence ID" value="MPN55329.1"/>
    <property type="molecule type" value="Genomic_DNA"/>
</dbReference>
<name>A0A645IY19_9ZZZZ</name>
<accession>A0A645IY19</accession>
<protein>
    <submittedName>
        <fullName evidence="3">Uncharacterized protein</fullName>
    </submittedName>
</protein>
<evidence type="ECO:0000256" key="1">
    <source>
        <dbReference type="SAM" id="Coils"/>
    </source>
</evidence>
<evidence type="ECO:0000313" key="3">
    <source>
        <dbReference type="EMBL" id="MPN55329.1"/>
    </source>
</evidence>
<comment type="caution">
    <text evidence="3">The sequence shown here is derived from an EMBL/GenBank/DDBJ whole genome shotgun (WGS) entry which is preliminary data.</text>
</comment>
<evidence type="ECO:0000256" key="2">
    <source>
        <dbReference type="SAM" id="Phobius"/>
    </source>
</evidence>
<dbReference type="AlphaFoldDB" id="A0A645IY19"/>
<gene>
    <name evidence="3" type="ORF">SDC9_203011</name>
</gene>